<sequence>MATRDPITCHVLDTVKGRPAKGIPCQLFKLDDRTLEFKSVSTAVTDSDGRIAKWGTPLAEITASTGRVVGGCYKIRFDTLAYLTASTAHSGSTKNAFFPFVEIVFLVDNPADGHYHIPLLLSNYSYSTYRGS</sequence>
<proteinExistence type="inferred from homology"/>
<keyword evidence="6 7" id="KW-0378">Hydrolase</keyword>
<name>A0A167FZ94_9ASCO</name>
<dbReference type="GO" id="GO:0033971">
    <property type="term" value="F:hydroxyisourate hydrolase activity"/>
    <property type="evidence" value="ECO:0007669"/>
    <property type="project" value="UniProtKB-EC"/>
</dbReference>
<evidence type="ECO:0000256" key="6">
    <source>
        <dbReference type="ARBA" id="ARBA00022801"/>
    </source>
</evidence>
<protein>
    <recommendedName>
        <fullName evidence="7">5-hydroxyisourate hydrolase</fullName>
        <shortName evidence="7">HIU hydrolase</shortName>
        <shortName evidence="7">HIUHase</shortName>
        <ecNumber evidence="7">3.5.2.17</ecNumber>
    </recommendedName>
</protein>
<comment type="similarity">
    <text evidence="3 7">Belongs to the transthyretin family. 5-hydroxyisourate hydrolase subfamily.</text>
</comment>
<dbReference type="Pfam" id="PF00576">
    <property type="entry name" value="Transthyretin"/>
    <property type="match status" value="1"/>
</dbReference>
<dbReference type="EMBL" id="CP014503">
    <property type="protein sequence ID" value="ANB15894.1"/>
    <property type="molecule type" value="Genomic_DNA"/>
</dbReference>
<dbReference type="SUPFAM" id="SSF49472">
    <property type="entry name" value="Transthyretin (synonym: prealbumin)"/>
    <property type="match status" value="1"/>
</dbReference>
<gene>
    <name evidence="9" type="ORF">AWJ20_3538</name>
</gene>
<evidence type="ECO:0000259" key="8">
    <source>
        <dbReference type="SMART" id="SM00095"/>
    </source>
</evidence>
<dbReference type="GeneID" id="30035571"/>
<dbReference type="NCBIfam" id="TIGR02962">
    <property type="entry name" value="hdxy_isourate"/>
    <property type="match status" value="1"/>
</dbReference>
<keyword evidence="5 7" id="KW-0659">Purine metabolism</keyword>
<evidence type="ECO:0000256" key="4">
    <source>
        <dbReference type="ARBA" id="ARBA00011881"/>
    </source>
</evidence>
<evidence type="ECO:0000256" key="7">
    <source>
        <dbReference type="RuleBase" id="RU361270"/>
    </source>
</evidence>
<dbReference type="InterPro" id="IPR023416">
    <property type="entry name" value="Transthyretin/HIU_hydrolase_d"/>
</dbReference>
<accession>A0A167FZ94</accession>
<evidence type="ECO:0000256" key="2">
    <source>
        <dbReference type="ARBA" id="ARBA00002704"/>
    </source>
</evidence>
<evidence type="ECO:0000313" key="9">
    <source>
        <dbReference type="EMBL" id="ANB15894.1"/>
    </source>
</evidence>
<dbReference type="PANTHER" id="PTHR10395:SF7">
    <property type="entry name" value="5-HYDROXYISOURATE HYDROLASE"/>
    <property type="match status" value="1"/>
</dbReference>
<dbReference type="Gene3D" id="2.60.40.180">
    <property type="entry name" value="Transthyretin/hydroxyisourate hydrolase domain"/>
    <property type="match status" value="1"/>
</dbReference>
<dbReference type="AlphaFoldDB" id="A0A167FZ94"/>
<evidence type="ECO:0000256" key="3">
    <source>
        <dbReference type="ARBA" id="ARBA00009850"/>
    </source>
</evidence>
<evidence type="ECO:0000256" key="5">
    <source>
        <dbReference type="ARBA" id="ARBA00022631"/>
    </source>
</evidence>
<comment type="subunit">
    <text evidence="4 7">Homotetramer.</text>
</comment>
<dbReference type="OrthoDB" id="10265230at2759"/>
<dbReference type="PANTHER" id="PTHR10395">
    <property type="entry name" value="URICASE AND TRANSTHYRETIN-RELATED"/>
    <property type="match status" value="1"/>
</dbReference>
<comment type="catalytic activity">
    <reaction evidence="1 7">
        <text>5-hydroxyisourate + H2O = 5-hydroxy-2-oxo-4-ureido-2,5-dihydro-1H-imidazole-5-carboxylate + H(+)</text>
        <dbReference type="Rhea" id="RHEA:23736"/>
        <dbReference type="ChEBI" id="CHEBI:15377"/>
        <dbReference type="ChEBI" id="CHEBI:15378"/>
        <dbReference type="ChEBI" id="CHEBI:18072"/>
        <dbReference type="ChEBI" id="CHEBI:58639"/>
        <dbReference type="EC" id="3.5.2.17"/>
    </reaction>
</comment>
<dbReference type="RefSeq" id="XP_018738371.1">
    <property type="nucleotide sequence ID" value="XM_018880563.1"/>
</dbReference>
<evidence type="ECO:0000256" key="1">
    <source>
        <dbReference type="ARBA" id="ARBA00001043"/>
    </source>
</evidence>
<organism evidence="9 10">
    <name type="scientific">Sugiyamaella lignohabitans</name>
    <dbReference type="NCBI Taxonomy" id="796027"/>
    <lineage>
        <taxon>Eukaryota</taxon>
        <taxon>Fungi</taxon>
        <taxon>Dikarya</taxon>
        <taxon>Ascomycota</taxon>
        <taxon>Saccharomycotina</taxon>
        <taxon>Dipodascomycetes</taxon>
        <taxon>Dipodascales</taxon>
        <taxon>Trichomonascaceae</taxon>
        <taxon>Sugiyamaella</taxon>
    </lineage>
</organism>
<dbReference type="SMART" id="SM00095">
    <property type="entry name" value="TR_THY"/>
    <property type="match status" value="1"/>
</dbReference>
<keyword evidence="10" id="KW-1185">Reference proteome</keyword>
<dbReference type="EC" id="3.5.2.17" evidence="7"/>
<dbReference type="InterPro" id="IPR036817">
    <property type="entry name" value="Transthyretin/HIU_hydrolase_sf"/>
</dbReference>
<dbReference type="InterPro" id="IPR014306">
    <property type="entry name" value="Hydroxyisourate_hydrolase"/>
</dbReference>
<feature type="domain" description="Transthyretin/hydroxyisourate hydrolase" evidence="8">
    <location>
        <begin position="2"/>
        <end position="131"/>
    </location>
</feature>
<reference evidence="9 10" key="1">
    <citation type="submission" date="2016-02" db="EMBL/GenBank/DDBJ databases">
        <title>Complete genome sequence and transcriptome regulation of the pentose utilising yeast Sugiyamaella lignohabitans.</title>
        <authorList>
            <person name="Bellasio M."/>
            <person name="Peymann A."/>
            <person name="Valli M."/>
            <person name="Sipitzky M."/>
            <person name="Graf A."/>
            <person name="Sauer M."/>
            <person name="Marx H."/>
            <person name="Mattanovich D."/>
        </authorList>
    </citation>
    <scope>NUCLEOTIDE SEQUENCE [LARGE SCALE GENOMIC DNA]</scope>
    <source>
        <strain evidence="9 10">CBS 10342</strain>
    </source>
</reference>
<comment type="function">
    <text evidence="2">Catalyzes the hydrolysis of 5-hydroxyisourate (HIU) to 2-oxo-4-hydroxy-4-carboxy-5-ureidoimidazoline (OHCU).</text>
</comment>
<dbReference type="GO" id="GO:0006144">
    <property type="term" value="P:purine nucleobase metabolic process"/>
    <property type="evidence" value="ECO:0007669"/>
    <property type="project" value="UniProtKB-KW"/>
</dbReference>
<evidence type="ECO:0000313" key="10">
    <source>
        <dbReference type="Proteomes" id="UP000189580"/>
    </source>
</evidence>
<dbReference type="CDD" id="cd05822">
    <property type="entry name" value="TLP_HIUase"/>
    <property type="match status" value="1"/>
</dbReference>
<dbReference type="Proteomes" id="UP000189580">
    <property type="component" value="Chromosome b"/>
</dbReference>
<dbReference type="KEGG" id="slb:AWJ20_3538"/>